<evidence type="ECO:0000256" key="1">
    <source>
        <dbReference type="ARBA" id="ARBA00009437"/>
    </source>
</evidence>
<dbReference type="InterPro" id="IPR036388">
    <property type="entry name" value="WH-like_DNA-bd_sf"/>
</dbReference>
<dbReference type="InterPro" id="IPR000847">
    <property type="entry name" value="LysR_HTH_N"/>
</dbReference>
<dbReference type="Gene3D" id="3.40.190.10">
    <property type="entry name" value="Periplasmic binding protein-like II"/>
    <property type="match status" value="2"/>
</dbReference>
<evidence type="ECO:0000256" key="2">
    <source>
        <dbReference type="ARBA" id="ARBA00023015"/>
    </source>
</evidence>
<evidence type="ECO:0000313" key="7">
    <source>
        <dbReference type="EMBL" id="HIW91365.1"/>
    </source>
</evidence>
<dbReference type="SUPFAM" id="SSF53850">
    <property type="entry name" value="Periplasmic binding protein-like II"/>
    <property type="match status" value="1"/>
</dbReference>
<keyword evidence="3" id="KW-0238">DNA-binding</keyword>
<dbReference type="GO" id="GO:0003700">
    <property type="term" value="F:DNA-binding transcription factor activity"/>
    <property type="evidence" value="ECO:0007669"/>
    <property type="project" value="InterPro"/>
</dbReference>
<dbReference type="PANTHER" id="PTHR30346">
    <property type="entry name" value="TRANSCRIPTIONAL DUAL REGULATOR HCAR-RELATED"/>
    <property type="match status" value="1"/>
</dbReference>
<proteinExistence type="inferred from homology"/>
<evidence type="ECO:0000256" key="5">
    <source>
        <dbReference type="ARBA" id="ARBA00023163"/>
    </source>
</evidence>
<dbReference type="GO" id="GO:0032993">
    <property type="term" value="C:protein-DNA complex"/>
    <property type="evidence" value="ECO:0007669"/>
    <property type="project" value="TreeGrafter"/>
</dbReference>
<evidence type="ECO:0000256" key="4">
    <source>
        <dbReference type="ARBA" id="ARBA00023159"/>
    </source>
</evidence>
<dbReference type="PANTHER" id="PTHR30346:SF29">
    <property type="entry name" value="LYSR SUBSTRATE-BINDING"/>
    <property type="match status" value="1"/>
</dbReference>
<comment type="similarity">
    <text evidence="1">Belongs to the LysR transcriptional regulatory family.</text>
</comment>
<feature type="domain" description="HTH lysR-type" evidence="6">
    <location>
        <begin position="12"/>
        <end position="64"/>
    </location>
</feature>
<dbReference type="InterPro" id="IPR005119">
    <property type="entry name" value="LysR_subst-bd"/>
</dbReference>
<dbReference type="Proteomes" id="UP000824190">
    <property type="component" value="Unassembled WGS sequence"/>
</dbReference>
<keyword evidence="4" id="KW-0010">Activator</keyword>
<accession>A0A9D1UM17</accession>
<sequence length="309" mass="33072">MIESDMLAPERLELLVQLHELSTMRAVANASGMSVSSVSQHLAALEKSLGRPLTEKVGRRVRLTPLGEELVNMARPVLDSLREIEDRARSETREVRGHLRVAAFNSALAPLAIPVCAEMSREYQNLTLSLTEQEPDQSVPLVRAGQIDLAISASFGPPVDTGRSSDLVTVPLLSDTLCAVLPPTHPLAASDSVSIDQLADDPWIVEPATTYLSSHVTSLSDAAGIAPRHVASLNSYHAILQAADQGLGVSLLPQLATVGGPAGVSVVPLEPRVDRSIVLVTTQAQTARLSGRTLIGRVLRQARLHERRS</sequence>
<dbReference type="AlphaFoldDB" id="A0A9D1UM17"/>
<gene>
    <name evidence="7" type="ORF">H9870_06875</name>
</gene>
<organism evidence="7 8">
    <name type="scientific">Candidatus Corynebacterium avicola</name>
    <dbReference type="NCBI Taxonomy" id="2838527"/>
    <lineage>
        <taxon>Bacteria</taxon>
        <taxon>Bacillati</taxon>
        <taxon>Actinomycetota</taxon>
        <taxon>Actinomycetes</taxon>
        <taxon>Mycobacteriales</taxon>
        <taxon>Corynebacteriaceae</taxon>
        <taxon>Corynebacterium</taxon>
    </lineage>
</organism>
<dbReference type="SUPFAM" id="SSF46785">
    <property type="entry name" value="Winged helix' DNA-binding domain"/>
    <property type="match status" value="1"/>
</dbReference>
<dbReference type="PROSITE" id="PS50931">
    <property type="entry name" value="HTH_LYSR"/>
    <property type="match status" value="1"/>
</dbReference>
<evidence type="ECO:0000313" key="8">
    <source>
        <dbReference type="Proteomes" id="UP000824190"/>
    </source>
</evidence>
<keyword evidence="2" id="KW-0805">Transcription regulation</keyword>
<name>A0A9D1UM17_9CORY</name>
<comment type="caution">
    <text evidence="7">The sequence shown here is derived from an EMBL/GenBank/DDBJ whole genome shotgun (WGS) entry which is preliminary data.</text>
</comment>
<dbReference type="EMBL" id="DXGC01000065">
    <property type="protein sequence ID" value="HIW91365.1"/>
    <property type="molecule type" value="Genomic_DNA"/>
</dbReference>
<protein>
    <submittedName>
        <fullName evidence="7">LysR family transcriptional regulator</fullName>
    </submittedName>
</protein>
<dbReference type="GO" id="GO:0003677">
    <property type="term" value="F:DNA binding"/>
    <property type="evidence" value="ECO:0007669"/>
    <property type="project" value="UniProtKB-KW"/>
</dbReference>
<evidence type="ECO:0000259" key="6">
    <source>
        <dbReference type="PROSITE" id="PS50931"/>
    </source>
</evidence>
<dbReference type="Pfam" id="PF00126">
    <property type="entry name" value="HTH_1"/>
    <property type="match status" value="1"/>
</dbReference>
<dbReference type="Gene3D" id="1.10.10.10">
    <property type="entry name" value="Winged helix-like DNA-binding domain superfamily/Winged helix DNA-binding domain"/>
    <property type="match status" value="1"/>
</dbReference>
<reference evidence="7" key="2">
    <citation type="submission" date="2021-04" db="EMBL/GenBank/DDBJ databases">
        <authorList>
            <person name="Gilroy R."/>
        </authorList>
    </citation>
    <scope>NUCLEOTIDE SEQUENCE</scope>
    <source>
        <strain evidence="7">CHK32-1732</strain>
    </source>
</reference>
<reference evidence="7" key="1">
    <citation type="journal article" date="2021" name="PeerJ">
        <title>Extensive microbial diversity within the chicken gut microbiome revealed by metagenomics and culture.</title>
        <authorList>
            <person name="Gilroy R."/>
            <person name="Ravi A."/>
            <person name="Getino M."/>
            <person name="Pursley I."/>
            <person name="Horton D.L."/>
            <person name="Alikhan N.F."/>
            <person name="Baker D."/>
            <person name="Gharbi K."/>
            <person name="Hall N."/>
            <person name="Watson M."/>
            <person name="Adriaenssens E.M."/>
            <person name="Foster-Nyarko E."/>
            <person name="Jarju S."/>
            <person name="Secka A."/>
            <person name="Antonio M."/>
            <person name="Oren A."/>
            <person name="Chaudhuri R.R."/>
            <person name="La Ragione R."/>
            <person name="Hildebrand F."/>
            <person name="Pallen M.J."/>
        </authorList>
    </citation>
    <scope>NUCLEOTIDE SEQUENCE</scope>
    <source>
        <strain evidence="7">CHK32-1732</strain>
    </source>
</reference>
<dbReference type="Pfam" id="PF03466">
    <property type="entry name" value="LysR_substrate"/>
    <property type="match status" value="1"/>
</dbReference>
<keyword evidence="5" id="KW-0804">Transcription</keyword>
<dbReference type="InterPro" id="IPR036390">
    <property type="entry name" value="WH_DNA-bd_sf"/>
</dbReference>
<evidence type="ECO:0000256" key="3">
    <source>
        <dbReference type="ARBA" id="ARBA00023125"/>
    </source>
</evidence>